<evidence type="ECO:0000256" key="1">
    <source>
        <dbReference type="ARBA" id="ARBA00003618"/>
    </source>
</evidence>
<evidence type="ECO:0000256" key="10">
    <source>
        <dbReference type="SAM" id="Coils"/>
    </source>
</evidence>
<dbReference type="CDD" id="cd03241">
    <property type="entry name" value="ABC_RecN"/>
    <property type="match status" value="2"/>
</dbReference>
<dbReference type="RefSeq" id="WP_018278625.1">
    <property type="nucleotide sequence ID" value="NZ_CDOF01000035.1"/>
</dbReference>
<reference evidence="12 13" key="1">
    <citation type="submission" date="2015-01" db="EMBL/GenBank/DDBJ databases">
        <authorList>
            <person name="MANFREDI Pablo"/>
        </authorList>
    </citation>
    <scope>NUCLEOTIDE SEQUENCE [LARGE SCALE GENOMIC DNA]</scope>
    <source>
        <strain evidence="12 13">Ccy74</strain>
    </source>
</reference>
<dbReference type="SUPFAM" id="SSF52540">
    <property type="entry name" value="P-loop containing nucleoside triphosphate hydrolases"/>
    <property type="match status" value="2"/>
</dbReference>
<dbReference type="InterPro" id="IPR003395">
    <property type="entry name" value="RecF/RecN/SMC_N"/>
</dbReference>
<feature type="domain" description="RecF/RecN/SMC N-terminal" evidence="11">
    <location>
        <begin position="1"/>
        <end position="507"/>
    </location>
</feature>
<evidence type="ECO:0000256" key="7">
    <source>
        <dbReference type="ARBA" id="ARBA00023204"/>
    </source>
</evidence>
<dbReference type="AlphaFoldDB" id="A0A0B7HIC8"/>
<organism evidence="12 13">
    <name type="scientific">Capnocytophaga cynodegmi</name>
    <dbReference type="NCBI Taxonomy" id="28189"/>
    <lineage>
        <taxon>Bacteria</taxon>
        <taxon>Pseudomonadati</taxon>
        <taxon>Bacteroidota</taxon>
        <taxon>Flavobacteriia</taxon>
        <taxon>Flavobacteriales</taxon>
        <taxon>Flavobacteriaceae</taxon>
        <taxon>Capnocytophaga</taxon>
    </lineage>
</organism>
<evidence type="ECO:0000256" key="2">
    <source>
        <dbReference type="ARBA" id="ARBA00009441"/>
    </source>
</evidence>
<dbReference type="PIRSF" id="PIRSF003128">
    <property type="entry name" value="RecN"/>
    <property type="match status" value="1"/>
</dbReference>
<dbReference type="GO" id="GO:0043590">
    <property type="term" value="C:bacterial nucleoid"/>
    <property type="evidence" value="ECO:0007669"/>
    <property type="project" value="TreeGrafter"/>
</dbReference>
<dbReference type="Proteomes" id="UP000038083">
    <property type="component" value="Unassembled WGS sequence"/>
</dbReference>
<evidence type="ECO:0000256" key="8">
    <source>
        <dbReference type="ARBA" id="ARBA00033408"/>
    </source>
</evidence>
<evidence type="ECO:0000256" key="4">
    <source>
        <dbReference type="ARBA" id="ARBA00022741"/>
    </source>
</evidence>
<evidence type="ECO:0000259" key="11">
    <source>
        <dbReference type="Pfam" id="PF02463"/>
    </source>
</evidence>
<dbReference type="GO" id="GO:0006281">
    <property type="term" value="P:DNA repair"/>
    <property type="evidence" value="ECO:0007669"/>
    <property type="project" value="UniProtKB-KW"/>
</dbReference>
<keyword evidence="10" id="KW-0175">Coiled coil</keyword>
<feature type="coiled-coil region" evidence="10">
    <location>
        <begin position="261"/>
        <end position="288"/>
    </location>
</feature>
<keyword evidence="5 9" id="KW-0227">DNA damage</keyword>
<keyword evidence="4" id="KW-0547">Nucleotide-binding</keyword>
<dbReference type="InterPro" id="IPR025662">
    <property type="entry name" value="Sigma_54_int_dom_ATP-bd_1"/>
</dbReference>
<dbReference type="EMBL" id="CDOG01000034">
    <property type="protein sequence ID" value="CEN39578.1"/>
    <property type="molecule type" value="Genomic_DNA"/>
</dbReference>
<dbReference type="OrthoDB" id="9806954at2"/>
<comment type="function">
    <text evidence="1 9">May be involved in recombinational repair of damaged DNA.</text>
</comment>
<dbReference type="Gene3D" id="3.40.50.300">
    <property type="entry name" value="P-loop containing nucleotide triphosphate hydrolases"/>
    <property type="match status" value="2"/>
</dbReference>
<dbReference type="GO" id="GO:0005524">
    <property type="term" value="F:ATP binding"/>
    <property type="evidence" value="ECO:0007669"/>
    <property type="project" value="UniProtKB-KW"/>
</dbReference>
<dbReference type="GO" id="GO:0009432">
    <property type="term" value="P:SOS response"/>
    <property type="evidence" value="ECO:0007669"/>
    <property type="project" value="TreeGrafter"/>
</dbReference>
<dbReference type="Pfam" id="PF02463">
    <property type="entry name" value="SMC_N"/>
    <property type="match status" value="1"/>
</dbReference>
<comment type="similarity">
    <text evidence="2 9">Belongs to the RecN family.</text>
</comment>
<keyword evidence="7 9" id="KW-0234">DNA repair</keyword>
<dbReference type="NCBIfam" id="TIGR00634">
    <property type="entry name" value="recN"/>
    <property type="match status" value="1"/>
</dbReference>
<evidence type="ECO:0000256" key="6">
    <source>
        <dbReference type="ARBA" id="ARBA00022840"/>
    </source>
</evidence>
<evidence type="ECO:0000256" key="5">
    <source>
        <dbReference type="ARBA" id="ARBA00022763"/>
    </source>
</evidence>
<dbReference type="GO" id="GO:0006310">
    <property type="term" value="P:DNA recombination"/>
    <property type="evidence" value="ECO:0007669"/>
    <property type="project" value="InterPro"/>
</dbReference>
<evidence type="ECO:0000313" key="12">
    <source>
        <dbReference type="EMBL" id="CEN39578.1"/>
    </source>
</evidence>
<sequence length="552" mass="62811">MLKALSIKNFALIDDLQIDFPEGFIIITGETGAGKSILLDALSLVLGKRADMSVLRNTDEKCVIEVEFDLDKYQFKSLFDELEIDYDTNTIIRREILPTGKSRAFINDSPVTLDILNKLGQVLVDIHSQHQTISLGDLGFQFEIIDAMAGNKDLREEYKSLWSSLKKSQKKLQELIDFQKNATKEYDYNLHLLKELKSAPLQEGIQEQLEETYEEASNIEEIKERISESLHLLSDENTGIVNQLRELKRTFSSLTDYKQQYRDIFERIESAFLELEDLQNEVFDIDENIEANPEILADISQQLNLIYTLQKKHKVLTVNELIKIQENLEKSVSQTENIEDSITEQQQIVENKKAETYQKALQIHKTREEIIPKLIKKLTDFTHELGMPNAQFSVEVTPTETFFSNGIDELSFLFSANKGGNFGQLKKVASGGELSRIMLSVKAIMAEHTALPTIMFDEIDTGVSGEISQKMGDIMKMMSTNRQVFAITHLPQIAAKGDYHFKVFKEDVNGKTTTQLKHLSEDDRITEISEMLGGKNSSKSARDHAIELLKKG</sequence>
<dbReference type="PROSITE" id="PS00675">
    <property type="entry name" value="SIGMA54_INTERACT_1"/>
    <property type="match status" value="1"/>
</dbReference>
<name>A0A0B7HIC8_9FLAO</name>
<dbReference type="InterPro" id="IPR027417">
    <property type="entry name" value="P-loop_NTPase"/>
</dbReference>
<evidence type="ECO:0000256" key="3">
    <source>
        <dbReference type="ARBA" id="ARBA00021315"/>
    </source>
</evidence>
<keyword evidence="6" id="KW-0067">ATP-binding</keyword>
<accession>A0A0B7HIC8</accession>
<proteinExistence type="inferred from homology"/>
<dbReference type="InterPro" id="IPR004604">
    <property type="entry name" value="DNA_recomb/repair_RecN"/>
</dbReference>
<evidence type="ECO:0000256" key="9">
    <source>
        <dbReference type="PIRNR" id="PIRNR003128"/>
    </source>
</evidence>
<protein>
    <recommendedName>
        <fullName evidence="3 9">DNA repair protein RecN</fullName>
    </recommendedName>
    <alternativeName>
        <fullName evidence="8 9">Recombination protein N</fullName>
    </alternativeName>
</protein>
<evidence type="ECO:0000313" key="13">
    <source>
        <dbReference type="Proteomes" id="UP000038083"/>
    </source>
</evidence>
<dbReference type="PANTHER" id="PTHR11059">
    <property type="entry name" value="DNA REPAIR PROTEIN RECN"/>
    <property type="match status" value="1"/>
</dbReference>
<dbReference type="PANTHER" id="PTHR11059:SF0">
    <property type="entry name" value="DNA REPAIR PROTEIN RECN"/>
    <property type="match status" value="1"/>
</dbReference>
<gene>
    <name evidence="12" type="ORF">CCYN74_40004</name>
</gene>